<feature type="domain" description="Histidine kinase" evidence="20">
    <location>
        <begin position="307"/>
        <end position="522"/>
    </location>
</feature>
<comment type="cofactor">
    <cofactor evidence="2">
        <name>Mn(2+)</name>
        <dbReference type="ChEBI" id="CHEBI:29035"/>
    </cofactor>
</comment>
<keyword evidence="16" id="KW-0464">Manganese</keyword>
<evidence type="ECO:0000256" key="6">
    <source>
        <dbReference type="ARBA" id="ARBA00022553"/>
    </source>
</evidence>
<dbReference type="Gene3D" id="6.10.340.10">
    <property type="match status" value="1"/>
</dbReference>
<evidence type="ECO:0000256" key="10">
    <source>
        <dbReference type="ARBA" id="ARBA00022801"/>
    </source>
</evidence>
<dbReference type="GO" id="GO:0005524">
    <property type="term" value="F:ATP binding"/>
    <property type="evidence" value="ECO:0007669"/>
    <property type="project" value="UniProtKB-KW"/>
</dbReference>
<evidence type="ECO:0000256" key="18">
    <source>
        <dbReference type="ARBA" id="ARBA00041776"/>
    </source>
</evidence>
<evidence type="ECO:0000256" key="16">
    <source>
        <dbReference type="ARBA" id="ARBA00023211"/>
    </source>
</evidence>
<comment type="subcellular location">
    <subcellularLocation>
        <location evidence="4">Membrane</location>
    </subcellularLocation>
</comment>
<keyword evidence="15" id="KW-0346">Stress response</keyword>
<dbReference type="SUPFAM" id="SSF158472">
    <property type="entry name" value="HAMP domain-like"/>
    <property type="match status" value="1"/>
</dbReference>
<evidence type="ECO:0000259" key="21">
    <source>
        <dbReference type="PROSITE" id="PS50885"/>
    </source>
</evidence>
<keyword evidence="13" id="KW-0904">Protein phosphatase</keyword>
<dbReference type="GO" id="GO:0016020">
    <property type="term" value="C:membrane"/>
    <property type="evidence" value="ECO:0007669"/>
    <property type="project" value="UniProtKB-SubCell"/>
</dbReference>
<dbReference type="InterPro" id="IPR050980">
    <property type="entry name" value="2C_sensor_his_kinase"/>
</dbReference>
<dbReference type="PRINTS" id="PR00344">
    <property type="entry name" value="BCTRLSENSOR"/>
</dbReference>
<dbReference type="SMART" id="SM00387">
    <property type="entry name" value="HATPase_c"/>
    <property type="match status" value="1"/>
</dbReference>
<evidence type="ECO:0000256" key="4">
    <source>
        <dbReference type="ARBA" id="ARBA00004370"/>
    </source>
</evidence>
<keyword evidence="10" id="KW-0378">Hydrolase</keyword>
<evidence type="ECO:0000256" key="9">
    <source>
        <dbReference type="ARBA" id="ARBA00022777"/>
    </source>
</evidence>
<evidence type="ECO:0000256" key="12">
    <source>
        <dbReference type="ARBA" id="ARBA00022842"/>
    </source>
</evidence>
<keyword evidence="19" id="KW-1133">Transmembrane helix</keyword>
<dbReference type="SUPFAM" id="SSF55874">
    <property type="entry name" value="ATPase domain of HSP90 chaperone/DNA topoisomerase II/histidine kinase"/>
    <property type="match status" value="1"/>
</dbReference>
<evidence type="ECO:0000256" key="11">
    <source>
        <dbReference type="ARBA" id="ARBA00022840"/>
    </source>
</evidence>
<reference evidence="22" key="1">
    <citation type="submission" date="2021-05" db="EMBL/GenBank/DDBJ databases">
        <title>Energy efficiency and biological interactions define the core microbiome of deep oligotrophic groundwater.</title>
        <authorList>
            <person name="Mehrshad M."/>
            <person name="Lopez-Fernandez M."/>
            <person name="Bell E."/>
            <person name="Bernier-Latmani R."/>
            <person name="Bertilsson S."/>
            <person name="Dopson M."/>
        </authorList>
    </citation>
    <scope>NUCLEOTIDE SEQUENCE</scope>
    <source>
        <strain evidence="22">Modern_marine.mb.64</strain>
    </source>
</reference>
<dbReference type="Gene3D" id="3.30.565.10">
    <property type="entry name" value="Histidine kinase-like ATPase, C-terminal domain"/>
    <property type="match status" value="1"/>
</dbReference>
<protein>
    <recommendedName>
        <fullName evidence="17">Signal transduction histidine-protein kinase/phosphatase MprB</fullName>
        <ecNumber evidence="5">2.7.13.3</ecNumber>
    </recommendedName>
    <alternativeName>
        <fullName evidence="18">Mycobacterial persistence regulator B</fullName>
    </alternativeName>
</protein>
<dbReference type="PANTHER" id="PTHR44936:SF9">
    <property type="entry name" value="SENSOR PROTEIN CREC"/>
    <property type="match status" value="1"/>
</dbReference>
<keyword evidence="14" id="KW-0902">Two-component regulatory system</keyword>
<feature type="transmembrane region" description="Helical" evidence="19">
    <location>
        <begin position="209"/>
        <end position="237"/>
    </location>
</feature>
<dbReference type="PANTHER" id="PTHR44936">
    <property type="entry name" value="SENSOR PROTEIN CREC"/>
    <property type="match status" value="1"/>
</dbReference>
<evidence type="ECO:0000313" key="22">
    <source>
        <dbReference type="EMBL" id="MBU2691843.1"/>
    </source>
</evidence>
<keyword evidence="19" id="KW-0812">Transmembrane</keyword>
<evidence type="ECO:0000256" key="14">
    <source>
        <dbReference type="ARBA" id="ARBA00023012"/>
    </source>
</evidence>
<comment type="cofactor">
    <cofactor evidence="3">
        <name>Mg(2+)</name>
        <dbReference type="ChEBI" id="CHEBI:18420"/>
    </cofactor>
</comment>
<accession>A0A948RYC4</accession>
<evidence type="ECO:0000313" key="23">
    <source>
        <dbReference type="Proteomes" id="UP000777784"/>
    </source>
</evidence>
<comment type="caution">
    <text evidence="22">The sequence shown here is derived from an EMBL/GenBank/DDBJ whole genome shotgun (WGS) entry which is preliminary data.</text>
</comment>
<evidence type="ECO:0000256" key="13">
    <source>
        <dbReference type="ARBA" id="ARBA00022912"/>
    </source>
</evidence>
<gene>
    <name evidence="22" type="ORF">KJ970_13055</name>
</gene>
<evidence type="ECO:0000256" key="1">
    <source>
        <dbReference type="ARBA" id="ARBA00000085"/>
    </source>
</evidence>
<evidence type="ECO:0000259" key="20">
    <source>
        <dbReference type="PROSITE" id="PS50109"/>
    </source>
</evidence>
<evidence type="ECO:0000256" key="7">
    <source>
        <dbReference type="ARBA" id="ARBA00022679"/>
    </source>
</evidence>
<keyword evidence="8" id="KW-0547">Nucleotide-binding</keyword>
<keyword evidence="19" id="KW-0472">Membrane</keyword>
<proteinExistence type="predicted"/>
<dbReference type="SMART" id="SM00304">
    <property type="entry name" value="HAMP"/>
    <property type="match status" value="1"/>
</dbReference>
<dbReference type="GO" id="GO:0000160">
    <property type="term" value="P:phosphorelay signal transduction system"/>
    <property type="evidence" value="ECO:0007669"/>
    <property type="project" value="UniProtKB-KW"/>
</dbReference>
<comment type="catalytic activity">
    <reaction evidence="1">
        <text>ATP + protein L-histidine = ADP + protein N-phospho-L-histidine.</text>
        <dbReference type="EC" id="2.7.13.3"/>
    </reaction>
</comment>
<dbReference type="GO" id="GO:0004673">
    <property type="term" value="F:protein histidine kinase activity"/>
    <property type="evidence" value="ECO:0007669"/>
    <property type="project" value="UniProtKB-EC"/>
</dbReference>
<evidence type="ECO:0000256" key="5">
    <source>
        <dbReference type="ARBA" id="ARBA00012438"/>
    </source>
</evidence>
<feature type="transmembrane region" description="Helical" evidence="19">
    <location>
        <begin position="31"/>
        <end position="51"/>
    </location>
</feature>
<feature type="domain" description="HAMP" evidence="21">
    <location>
        <begin position="238"/>
        <end position="290"/>
    </location>
</feature>
<dbReference type="CDD" id="cd06225">
    <property type="entry name" value="HAMP"/>
    <property type="match status" value="1"/>
</dbReference>
<evidence type="ECO:0000256" key="3">
    <source>
        <dbReference type="ARBA" id="ARBA00001946"/>
    </source>
</evidence>
<evidence type="ECO:0000256" key="8">
    <source>
        <dbReference type="ARBA" id="ARBA00022741"/>
    </source>
</evidence>
<dbReference type="InterPro" id="IPR004358">
    <property type="entry name" value="Sig_transdc_His_kin-like_C"/>
</dbReference>
<dbReference type="Proteomes" id="UP000777784">
    <property type="component" value="Unassembled WGS sequence"/>
</dbReference>
<evidence type="ECO:0000256" key="19">
    <source>
        <dbReference type="SAM" id="Phobius"/>
    </source>
</evidence>
<dbReference type="InterPro" id="IPR003660">
    <property type="entry name" value="HAMP_dom"/>
</dbReference>
<dbReference type="GO" id="GO:0004721">
    <property type="term" value="F:phosphoprotein phosphatase activity"/>
    <property type="evidence" value="ECO:0007669"/>
    <property type="project" value="UniProtKB-KW"/>
</dbReference>
<dbReference type="AlphaFoldDB" id="A0A948RYC4"/>
<keyword evidence="9 22" id="KW-0418">Kinase</keyword>
<evidence type="ECO:0000256" key="17">
    <source>
        <dbReference type="ARBA" id="ARBA00040454"/>
    </source>
</evidence>
<keyword evidence="11" id="KW-0067">ATP-binding</keyword>
<evidence type="ECO:0000256" key="15">
    <source>
        <dbReference type="ARBA" id="ARBA00023016"/>
    </source>
</evidence>
<dbReference type="Pfam" id="PF00672">
    <property type="entry name" value="HAMP"/>
    <property type="match status" value="1"/>
</dbReference>
<dbReference type="InterPro" id="IPR005467">
    <property type="entry name" value="His_kinase_dom"/>
</dbReference>
<sequence length="522" mass="56084">MRTIARGDDGVFAGRGNTVTMRLFSSLRSRILALVLASALLPLTLLSFVLARETKDLLTLWQPIRLNRGLSASLETQRILLNTQGETQGNWVERLASGGIDSASIPAGYLIQSPRGAQTLPPTLAGRVEERLPADRPGLTGPEPPFRILYLPAPDGDYLVAAARNRTDPPTAPDWTLIARRFPAGTLERLEELGRDIAYLNRLEEITAVAGTALGIMVLAIASLAAIVAILLAFFLARSVTRPVEELARGMAQLGEGDPLPPVHPRGATEVRFLAIAFNRLSSQLKEAQARLAAQSRSLGFRDSARHVAHETKNALTPILSALGVLKPHLEPAGEAPNRALRLIEAEAARLERLAAAFSRLGHLPPPQPQWINPIDSLRRALSLYLPPAISITPDDLGNLTGAGPGMSRVLIDPESLDAVWVNLVKNAAEAMPEGGSIRLEIWNDGEDEHPSLHIVLIDSGPGLPKGGETRLFEPGYTTKNEGSGLGLYVSRLLLRAAGGDLKLEPDPQGGARAHVVLRLTL</sequence>
<keyword evidence="7" id="KW-0808">Transferase</keyword>
<dbReference type="PROSITE" id="PS50885">
    <property type="entry name" value="HAMP"/>
    <property type="match status" value="1"/>
</dbReference>
<keyword evidence="6" id="KW-0597">Phosphoprotein</keyword>
<dbReference type="InterPro" id="IPR003594">
    <property type="entry name" value="HATPase_dom"/>
</dbReference>
<organism evidence="22 23">
    <name type="scientific">Eiseniibacteriota bacterium</name>
    <dbReference type="NCBI Taxonomy" id="2212470"/>
    <lineage>
        <taxon>Bacteria</taxon>
        <taxon>Candidatus Eiseniibacteriota</taxon>
    </lineage>
</organism>
<keyword evidence="12" id="KW-0460">Magnesium</keyword>
<dbReference type="Pfam" id="PF02518">
    <property type="entry name" value="HATPase_c"/>
    <property type="match status" value="1"/>
</dbReference>
<dbReference type="PROSITE" id="PS50109">
    <property type="entry name" value="HIS_KIN"/>
    <property type="match status" value="1"/>
</dbReference>
<name>A0A948RYC4_UNCEI</name>
<dbReference type="EC" id="2.7.13.3" evidence="5"/>
<evidence type="ECO:0000256" key="2">
    <source>
        <dbReference type="ARBA" id="ARBA00001936"/>
    </source>
</evidence>
<dbReference type="InterPro" id="IPR036890">
    <property type="entry name" value="HATPase_C_sf"/>
</dbReference>
<dbReference type="EMBL" id="JAHJDP010000077">
    <property type="protein sequence ID" value="MBU2691843.1"/>
    <property type="molecule type" value="Genomic_DNA"/>
</dbReference>